<evidence type="ECO:0000259" key="3">
    <source>
        <dbReference type="Pfam" id="PF17147"/>
    </source>
</evidence>
<dbReference type="Pfam" id="PF17147">
    <property type="entry name" value="PFOR_II"/>
    <property type="match status" value="1"/>
</dbReference>
<dbReference type="PANTHER" id="PTHR43088:SF1">
    <property type="entry name" value="SUBUNIT OF PYRUVATE:FLAVODOXIN OXIDOREDUCTASE"/>
    <property type="match status" value="1"/>
</dbReference>
<dbReference type="SUPFAM" id="SSF52518">
    <property type="entry name" value="Thiamin diphosphate-binding fold (THDP-binding)"/>
    <property type="match status" value="1"/>
</dbReference>
<organism evidence="4 5">
    <name type="scientific">Pelotomaculum propionicicum</name>
    <dbReference type="NCBI Taxonomy" id="258475"/>
    <lineage>
        <taxon>Bacteria</taxon>
        <taxon>Bacillati</taxon>
        <taxon>Bacillota</taxon>
        <taxon>Clostridia</taxon>
        <taxon>Eubacteriales</taxon>
        <taxon>Desulfotomaculaceae</taxon>
        <taxon>Pelotomaculum</taxon>
    </lineage>
</organism>
<protein>
    <submittedName>
        <fullName evidence="4">2-oxoglutarate oxidoreductase subunit KorA</fullName>
        <ecNumber evidence="4">1.2.7.3</ecNumber>
    </submittedName>
</protein>
<dbReference type="CDD" id="cd07034">
    <property type="entry name" value="TPP_PYR_PFOR_IOR-alpha_like"/>
    <property type="match status" value="1"/>
</dbReference>
<feature type="domain" description="Pyruvate flavodoxin/ferredoxin oxidoreductase pyrimidine binding" evidence="2">
    <location>
        <begin position="23"/>
        <end position="211"/>
    </location>
</feature>
<gene>
    <name evidence="4" type="primary">korA_2</name>
    <name evidence="4" type="ORF">Pmgp_01100</name>
</gene>
<keyword evidence="5" id="KW-1185">Reference proteome</keyword>
<dbReference type="EMBL" id="QFFZ01000008">
    <property type="protein sequence ID" value="TEB12209.1"/>
    <property type="molecule type" value="Genomic_DNA"/>
</dbReference>
<dbReference type="InterPro" id="IPR033412">
    <property type="entry name" value="PFOR_II"/>
</dbReference>
<dbReference type="InterPro" id="IPR009014">
    <property type="entry name" value="Transketo_C/PFOR_II"/>
</dbReference>
<dbReference type="Proteomes" id="UP000297597">
    <property type="component" value="Unassembled WGS sequence"/>
</dbReference>
<evidence type="ECO:0000313" key="4">
    <source>
        <dbReference type="EMBL" id="TEB12209.1"/>
    </source>
</evidence>
<evidence type="ECO:0000259" key="2">
    <source>
        <dbReference type="Pfam" id="PF01855"/>
    </source>
</evidence>
<keyword evidence="1 4" id="KW-0560">Oxidoreductase</keyword>
<dbReference type="InterPro" id="IPR002880">
    <property type="entry name" value="Pyrv_Fd/Flavodoxin_OxRdtase_N"/>
</dbReference>
<dbReference type="InterPro" id="IPR029061">
    <property type="entry name" value="THDP-binding"/>
</dbReference>
<accession>A0A4Y7RU01</accession>
<dbReference type="OrthoDB" id="9794954at2"/>
<dbReference type="EC" id="1.2.7.3" evidence="4"/>
<dbReference type="Pfam" id="PF01855">
    <property type="entry name" value="POR_N"/>
    <property type="match status" value="1"/>
</dbReference>
<dbReference type="SUPFAM" id="SSF52922">
    <property type="entry name" value="TK C-terminal domain-like"/>
    <property type="match status" value="1"/>
</dbReference>
<dbReference type="GO" id="GO:0047553">
    <property type="term" value="F:2-oxoglutarate synthase activity"/>
    <property type="evidence" value="ECO:0007669"/>
    <property type="project" value="UniProtKB-EC"/>
</dbReference>
<reference evidence="4 5" key="1">
    <citation type="journal article" date="2018" name="Environ. Microbiol.">
        <title>Novel energy conservation strategies and behaviour of Pelotomaculum schinkii driving syntrophic propionate catabolism.</title>
        <authorList>
            <person name="Hidalgo-Ahumada C.A.P."/>
            <person name="Nobu M.K."/>
            <person name="Narihiro T."/>
            <person name="Tamaki H."/>
            <person name="Liu W.T."/>
            <person name="Kamagata Y."/>
            <person name="Stams A.J.M."/>
            <person name="Imachi H."/>
            <person name="Sousa D.Z."/>
        </authorList>
    </citation>
    <scope>NUCLEOTIDE SEQUENCE [LARGE SCALE GENOMIC DNA]</scope>
    <source>
        <strain evidence="4 5">MGP</strain>
    </source>
</reference>
<comment type="caution">
    <text evidence="4">The sequence shown here is derived from an EMBL/GenBank/DDBJ whole genome shotgun (WGS) entry which is preliminary data.</text>
</comment>
<dbReference type="AlphaFoldDB" id="A0A4Y7RU01"/>
<sequence length="363" mass="40067">MSEKAVTEEKRVFMTGNEVVAWAALAAGADIMYGYPITPQNEVMHYWTRLAPKYDKKFLQTEDELSAGFATAGGVMAGRKAFTATAGSGSVLMQEPMAMAEMMRLPTVAVLQQRGGPSTATVIYSQQEVTLTTIGGNGEGMRVVYSTAGHQELYDYTIKAFNTAWKYRFPTFVLGDGYQAKMREPLTIYDPETRGISLLEPEPFVGKEGEPGKDRPPAQYRNTFNLEEELYEKVMSDIREFEKVAPEIAEYESMETEGAELVVIAHGIVFRAVREAVANLRQQRFRVGGFRPVTLRPLPVTQIKELVAGAPKILLVESSYGQMARLLKEVACGSATEISTFFKPGVGITAGEVEARVKEIIKS</sequence>
<feature type="domain" description="Pyruvate:ferredoxin oxidoreductase core" evidence="3">
    <location>
        <begin position="259"/>
        <end position="333"/>
    </location>
</feature>
<name>A0A4Y7RU01_9FIRM</name>
<proteinExistence type="predicted"/>
<dbReference type="Gene3D" id="3.40.50.970">
    <property type="match status" value="1"/>
</dbReference>
<evidence type="ECO:0000256" key="1">
    <source>
        <dbReference type="ARBA" id="ARBA00023002"/>
    </source>
</evidence>
<dbReference type="PANTHER" id="PTHR43088">
    <property type="entry name" value="SUBUNIT OF PYRUVATE:FLAVODOXIN OXIDOREDUCTASE-RELATED"/>
    <property type="match status" value="1"/>
</dbReference>
<dbReference type="Gene3D" id="3.40.50.920">
    <property type="match status" value="1"/>
</dbReference>
<dbReference type="InterPro" id="IPR052368">
    <property type="entry name" value="2-oxoacid_oxidoreductase"/>
</dbReference>
<evidence type="ECO:0000313" key="5">
    <source>
        <dbReference type="Proteomes" id="UP000297597"/>
    </source>
</evidence>
<dbReference type="RefSeq" id="WP_134212977.1">
    <property type="nucleotide sequence ID" value="NZ_QFFZ01000008.1"/>
</dbReference>